<dbReference type="EMBL" id="CP020771">
    <property type="protein sequence ID" value="ARI81449.1"/>
    <property type="molecule type" value="Genomic_DNA"/>
</dbReference>
<sequence>MNYSSPLLCRWRFFEFKLLSDRFLCKQNRKSDRIVSIS</sequence>
<protein>
    <submittedName>
        <fullName evidence="1">Uncharacterized protein</fullName>
    </submittedName>
</protein>
<name>A0AB33BU85_MICA7</name>
<organism evidence="1 2">
    <name type="scientific">Microcystis aeruginosa PCC 7806SL</name>
    <dbReference type="NCBI Taxonomy" id="1903187"/>
    <lineage>
        <taxon>Bacteria</taxon>
        <taxon>Bacillati</taxon>
        <taxon>Cyanobacteriota</taxon>
        <taxon>Cyanophyceae</taxon>
        <taxon>Oscillatoriophycideae</taxon>
        <taxon>Chroococcales</taxon>
        <taxon>Microcystaceae</taxon>
        <taxon>Microcystis</taxon>
    </lineage>
</organism>
<dbReference type="AlphaFoldDB" id="A0AB33BU85"/>
<gene>
    <name evidence="1" type="ORF">BH695_2168</name>
</gene>
<proteinExistence type="predicted"/>
<dbReference type="Proteomes" id="UP000192439">
    <property type="component" value="Chromosome"/>
</dbReference>
<evidence type="ECO:0000313" key="1">
    <source>
        <dbReference type="EMBL" id="ARI81449.1"/>
    </source>
</evidence>
<accession>A0AB33BU85</accession>
<reference evidence="1 2" key="1">
    <citation type="journal article" date="2018" name="Harmful Algae">
        <title>The highly heterogeneous methylated genomes and diverse restriction-modification systems of bloom-forming Microcystis.</title>
        <authorList>
            <person name="Zhao L."/>
            <person name="Song Y."/>
            <person name="Li L."/>
            <person name="Gan N."/>
            <person name="Brand J.J."/>
            <person name="Song L."/>
        </authorList>
    </citation>
    <scope>NUCLEOTIDE SEQUENCE [LARGE SCALE GENOMIC DNA]</scope>
    <source>
        <strain evidence="1 2">PCC 7806SL</strain>
    </source>
</reference>
<keyword evidence="2" id="KW-1185">Reference proteome</keyword>
<evidence type="ECO:0000313" key="2">
    <source>
        <dbReference type="Proteomes" id="UP000192439"/>
    </source>
</evidence>